<organism evidence="1 2">
    <name type="scientific">Cladophialophora yegresii CBS 114405</name>
    <dbReference type="NCBI Taxonomy" id="1182544"/>
    <lineage>
        <taxon>Eukaryota</taxon>
        <taxon>Fungi</taxon>
        <taxon>Dikarya</taxon>
        <taxon>Ascomycota</taxon>
        <taxon>Pezizomycotina</taxon>
        <taxon>Eurotiomycetes</taxon>
        <taxon>Chaetothyriomycetidae</taxon>
        <taxon>Chaetothyriales</taxon>
        <taxon>Herpotrichiellaceae</taxon>
        <taxon>Cladophialophora</taxon>
    </lineage>
</organism>
<reference evidence="1 2" key="1">
    <citation type="submission" date="2013-03" db="EMBL/GenBank/DDBJ databases">
        <title>The Genome Sequence of Cladophialophora yegresii CBS 114405.</title>
        <authorList>
            <consortium name="The Broad Institute Genomics Platform"/>
            <person name="Cuomo C."/>
            <person name="de Hoog S."/>
            <person name="Gorbushina A."/>
            <person name="Walker B."/>
            <person name="Young S.K."/>
            <person name="Zeng Q."/>
            <person name="Gargeya S."/>
            <person name="Fitzgerald M."/>
            <person name="Haas B."/>
            <person name="Abouelleil A."/>
            <person name="Allen A.W."/>
            <person name="Alvarado L."/>
            <person name="Arachchi H.M."/>
            <person name="Berlin A.M."/>
            <person name="Chapman S.B."/>
            <person name="Gainer-Dewar J."/>
            <person name="Goldberg J."/>
            <person name="Griggs A."/>
            <person name="Gujja S."/>
            <person name="Hansen M."/>
            <person name="Howarth C."/>
            <person name="Imamovic A."/>
            <person name="Ireland A."/>
            <person name="Larimer J."/>
            <person name="McCowan C."/>
            <person name="Murphy C."/>
            <person name="Pearson M."/>
            <person name="Poon T.W."/>
            <person name="Priest M."/>
            <person name="Roberts A."/>
            <person name="Saif S."/>
            <person name="Shea T."/>
            <person name="Sisk P."/>
            <person name="Sykes S."/>
            <person name="Wortman J."/>
            <person name="Nusbaum C."/>
            <person name="Birren B."/>
        </authorList>
    </citation>
    <scope>NUCLEOTIDE SEQUENCE [LARGE SCALE GENOMIC DNA]</scope>
    <source>
        <strain evidence="1 2">CBS 114405</strain>
    </source>
</reference>
<name>W9VJR3_9EURO</name>
<dbReference type="RefSeq" id="XP_007761012.1">
    <property type="nucleotide sequence ID" value="XM_007762822.1"/>
</dbReference>
<dbReference type="EMBL" id="AMGW01000006">
    <property type="protein sequence ID" value="EXJ55902.1"/>
    <property type="molecule type" value="Genomic_DNA"/>
</dbReference>
<dbReference type="Proteomes" id="UP000019473">
    <property type="component" value="Unassembled WGS sequence"/>
</dbReference>
<gene>
    <name evidence="1" type="ORF">A1O7_08833</name>
</gene>
<protein>
    <submittedName>
        <fullName evidence="1">Uncharacterized protein</fullName>
    </submittedName>
</protein>
<dbReference type="VEuPathDB" id="FungiDB:A1O7_08833"/>
<dbReference type="AlphaFoldDB" id="W9VJR3"/>
<evidence type="ECO:0000313" key="1">
    <source>
        <dbReference type="EMBL" id="EXJ55902.1"/>
    </source>
</evidence>
<comment type="caution">
    <text evidence="1">The sequence shown here is derived from an EMBL/GenBank/DDBJ whole genome shotgun (WGS) entry which is preliminary data.</text>
</comment>
<dbReference type="HOGENOM" id="CLU_069638_0_0_1"/>
<evidence type="ECO:0000313" key="2">
    <source>
        <dbReference type="Proteomes" id="UP000019473"/>
    </source>
</evidence>
<dbReference type="eggNOG" id="ENOG502S9Y7">
    <property type="taxonomic scope" value="Eukaryota"/>
</dbReference>
<accession>W9VJR3</accession>
<proteinExistence type="predicted"/>
<sequence length="336" mass="37200">MAPARIEDSEFEDWLQLGLDDNNWIVQQASLGVPITLPWKRQRVRLGSCFRSRAIHGDPWLEGNPFILSDLFMIPKILRSEYGSVSSFHSVNTTRKSETGNHLSLGFGVGVGLPLLCSASVKGTYDEDVQNNTDSDKSSIRASVRSATVQLDRNPRLSHEAMVMLKYGGGYQAFTEKYGDYFVWGYRLGGDAGLMVSSSSFSTRKDESYGIKATLEVLTVEVSHTWTKDLHSFDAGKAMRVLGYDTLSNRNWNVTSAGDGGINALLGQTGEIILSSQNILERVLKILEEQKMTDGDSLSNEQCDFLTSNGVVVELVLLPMSAMRDVARWTTEHDVI</sequence>
<dbReference type="OrthoDB" id="4457531at2759"/>
<dbReference type="GeneID" id="19183397"/>
<keyword evidence="2" id="KW-1185">Reference proteome</keyword>